<dbReference type="Proteomes" id="UP000037269">
    <property type="component" value="Unassembled WGS sequence"/>
</dbReference>
<dbReference type="STRING" id="47500.AF333_06795"/>
<organism evidence="1 3">
    <name type="scientific">Aneurinibacillus migulanus</name>
    <name type="common">Bacillus migulanus</name>
    <dbReference type="NCBI Taxonomy" id="47500"/>
    <lineage>
        <taxon>Bacteria</taxon>
        <taxon>Bacillati</taxon>
        <taxon>Bacillota</taxon>
        <taxon>Bacilli</taxon>
        <taxon>Bacillales</taxon>
        <taxon>Paenibacillaceae</taxon>
        <taxon>Aneurinibacillus group</taxon>
        <taxon>Aneurinibacillus</taxon>
    </lineage>
</organism>
<evidence type="ECO:0000313" key="3">
    <source>
        <dbReference type="Proteomes" id="UP000037269"/>
    </source>
</evidence>
<evidence type="ECO:0000313" key="4">
    <source>
        <dbReference type="Proteomes" id="UP000182836"/>
    </source>
</evidence>
<gene>
    <name evidence="1" type="ORF">AF333_06795</name>
    <name evidence="2" type="ORF">SAMN04487909_14918</name>
</gene>
<evidence type="ECO:0000313" key="1">
    <source>
        <dbReference type="EMBL" id="KON95229.1"/>
    </source>
</evidence>
<dbReference type="PATRIC" id="fig|47500.8.peg.4446"/>
<dbReference type="AlphaFoldDB" id="A0A0D1XCG8"/>
<proteinExistence type="predicted"/>
<name>A0A0D1XCG8_ANEMI</name>
<dbReference type="GeneID" id="42304905"/>
<keyword evidence="3" id="KW-1185">Reference proteome</keyword>
<evidence type="ECO:0000313" key="2">
    <source>
        <dbReference type="EMBL" id="SDK32823.1"/>
    </source>
</evidence>
<accession>A0A0D1XCG8</accession>
<reference evidence="2 4" key="2">
    <citation type="submission" date="2016-10" db="EMBL/GenBank/DDBJ databases">
        <authorList>
            <person name="de Groot N.N."/>
        </authorList>
    </citation>
    <scope>NUCLEOTIDE SEQUENCE [LARGE SCALE GENOMIC DNA]</scope>
    <source>
        <strain evidence="2 4">DSM 2895</strain>
    </source>
</reference>
<dbReference type="OrthoDB" id="2720724at2"/>
<dbReference type="RefSeq" id="WP_043068817.1">
    <property type="nucleotide sequence ID" value="NZ_BJOA01000200.1"/>
</dbReference>
<dbReference type="Proteomes" id="UP000182836">
    <property type="component" value="Unassembled WGS sequence"/>
</dbReference>
<protein>
    <submittedName>
        <fullName evidence="1">Uncharacterized protein</fullName>
    </submittedName>
</protein>
<reference evidence="1 3" key="1">
    <citation type="submission" date="2015-07" db="EMBL/GenBank/DDBJ databases">
        <title>Fjat-14205 dsm 2895.</title>
        <authorList>
            <person name="Liu B."/>
            <person name="Wang J."/>
            <person name="Zhu Y."/>
            <person name="Liu G."/>
            <person name="Chen Q."/>
            <person name="Chen Z."/>
            <person name="Lan J."/>
            <person name="Che J."/>
            <person name="Ge C."/>
            <person name="Shi H."/>
            <person name="Pan Z."/>
            <person name="Liu X."/>
        </authorList>
    </citation>
    <scope>NUCLEOTIDE SEQUENCE [LARGE SCALE GENOMIC DNA]</scope>
    <source>
        <strain evidence="1 3">DSM 2895</strain>
    </source>
</reference>
<dbReference type="EMBL" id="LGUG01000004">
    <property type="protein sequence ID" value="KON95229.1"/>
    <property type="molecule type" value="Genomic_DNA"/>
</dbReference>
<dbReference type="EMBL" id="FNED01000049">
    <property type="protein sequence ID" value="SDK32823.1"/>
    <property type="molecule type" value="Genomic_DNA"/>
</dbReference>
<sequence length="110" mass="11999">MNLNRRETVYSSGKEYLYTTAGAIMDAVTLDATKFNGQVKAGTALSIQANGKAKPWEDADTGRAIILDRTERVNGQDISSTCLIAGIVRESKCTGLTDAFKEKTKNIDYM</sequence>